<dbReference type="EMBL" id="CP066744">
    <property type="protein sequence ID" value="QQK07190.1"/>
    <property type="molecule type" value="Genomic_DNA"/>
</dbReference>
<protein>
    <submittedName>
        <fullName evidence="1">HAD-IA family hydrolase</fullName>
    </submittedName>
</protein>
<gene>
    <name evidence="1" type="ORF">JFY71_07620</name>
</gene>
<name>A0AC61MNU9_9FIRM</name>
<dbReference type="Proteomes" id="UP000595814">
    <property type="component" value="Chromosome"/>
</dbReference>
<sequence>MKKQFFLFDLDGTIIDSGEGIKNAIRYSLNKEGIEENREEVLNSFIGPPLVDSYMENYNFTREKAIEVVNVYREYYGRYGVYENRLYDGIVDVIKKLKEQDNKIILATSKPEIFAREVMKQHKLTDYFDFIGGASLDHKIAHKNEVLQYIMDNIKIEKEKSFMIGDTKFDILGGRKFNLKTVGVTYGYGSLEELKESKADYIVNKPLELLTLFKGD</sequence>
<proteinExistence type="predicted"/>
<evidence type="ECO:0000313" key="2">
    <source>
        <dbReference type="Proteomes" id="UP000595814"/>
    </source>
</evidence>
<organism evidence="1 2">
    <name type="scientific">Miniphocaeibacter halophilus</name>
    <dbReference type="NCBI Taxonomy" id="2931922"/>
    <lineage>
        <taxon>Bacteria</taxon>
        <taxon>Bacillati</taxon>
        <taxon>Bacillota</taxon>
        <taxon>Tissierellia</taxon>
        <taxon>Tissierellales</taxon>
        <taxon>Peptoniphilaceae</taxon>
        <taxon>Miniphocaeibacter</taxon>
    </lineage>
</organism>
<accession>A0AC61MNU9</accession>
<reference evidence="1 2" key="1">
    <citation type="journal article" date="2022" name="Int. J. Syst. Evol. Microbiol.">
        <title>Miniphocaeibacter halophilus sp. nov., an ammonium-tolerant acetate-producing bacterium isolated from a biogas system.</title>
        <authorList>
            <person name="Schnurer A."/>
            <person name="Singh A."/>
            <person name="Bi S."/>
            <person name="Qiao W."/>
            <person name="Westerholm M."/>
        </authorList>
    </citation>
    <scope>NUCLEOTIDE SEQUENCE [LARGE SCALE GENOMIC DNA]</scope>
    <source>
        <strain evidence="1 2">AMB_01</strain>
    </source>
</reference>
<evidence type="ECO:0000313" key="1">
    <source>
        <dbReference type="EMBL" id="QQK07190.1"/>
    </source>
</evidence>
<keyword evidence="1" id="KW-0378">Hydrolase</keyword>
<keyword evidence="2" id="KW-1185">Reference proteome</keyword>